<organism evidence="1 2">
    <name type="scientific">Daphnia magna</name>
    <dbReference type="NCBI Taxonomy" id="35525"/>
    <lineage>
        <taxon>Eukaryota</taxon>
        <taxon>Metazoa</taxon>
        <taxon>Ecdysozoa</taxon>
        <taxon>Arthropoda</taxon>
        <taxon>Crustacea</taxon>
        <taxon>Branchiopoda</taxon>
        <taxon>Diplostraca</taxon>
        <taxon>Cladocera</taxon>
        <taxon>Anomopoda</taxon>
        <taxon>Daphniidae</taxon>
        <taxon>Daphnia</taxon>
    </lineage>
</organism>
<comment type="caution">
    <text evidence="1">The sequence shown here is derived from an EMBL/GenBank/DDBJ whole genome shotgun (WGS) entry which is preliminary data.</text>
</comment>
<accession>A0ABR0AT38</accession>
<evidence type="ECO:0000313" key="2">
    <source>
        <dbReference type="Proteomes" id="UP001234178"/>
    </source>
</evidence>
<reference evidence="1 2" key="1">
    <citation type="journal article" date="2023" name="Nucleic Acids Res.">
        <title>The hologenome of Daphnia magna reveals possible DNA methylation and microbiome-mediated evolution of the host genome.</title>
        <authorList>
            <person name="Chaturvedi A."/>
            <person name="Li X."/>
            <person name="Dhandapani V."/>
            <person name="Marshall H."/>
            <person name="Kissane S."/>
            <person name="Cuenca-Cambronero M."/>
            <person name="Asole G."/>
            <person name="Calvet F."/>
            <person name="Ruiz-Romero M."/>
            <person name="Marangio P."/>
            <person name="Guigo R."/>
            <person name="Rago D."/>
            <person name="Mirbahai L."/>
            <person name="Eastwood N."/>
            <person name="Colbourne J.K."/>
            <person name="Zhou J."/>
            <person name="Mallon E."/>
            <person name="Orsini L."/>
        </authorList>
    </citation>
    <scope>NUCLEOTIDE SEQUENCE [LARGE SCALE GENOMIC DNA]</scope>
    <source>
        <strain evidence="1">LRV0_1</strain>
    </source>
</reference>
<dbReference type="Proteomes" id="UP001234178">
    <property type="component" value="Unassembled WGS sequence"/>
</dbReference>
<evidence type="ECO:0000313" key="1">
    <source>
        <dbReference type="EMBL" id="KAK4028284.1"/>
    </source>
</evidence>
<sequence>MGECISQSQYTFCSAVDRVKFRLMCQENVCTPANAYGGAVGVLCRVISRWSALVSNLTSCQYGSSANVVARQVDALVTSCGSVDIELLIVRVPAYYQKVGLSVKFISAIGAATVTT</sequence>
<dbReference type="EMBL" id="JAOYFB010000038">
    <property type="protein sequence ID" value="KAK4028284.1"/>
    <property type="molecule type" value="Genomic_DNA"/>
</dbReference>
<protein>
    <submittedName>
        <fullName evidence="1">Uncharacterized protein</fullName>
    </submittedName>
</protein>
<keyword evidence="2" id="KW-1185">Reference proteome</keyword>
<gene>
    <name evidence="1" type="ORF">OUZ56_017564</name>
</gene>
<proteinExistence type="predicted"/>
<name>A0ABR0AT38_9CRUS</name>